<evidence type="ECO:0000259" key="1">
    <source>
        <dbReference type="PROSITE" id="PS51782"/>
    </source>
</evidence>
<sequence length="264" mass="29544">MSNEGEPSNIIVQSFGDVCALQRKGVSISAGFLGLDGAAALQLLDTKDSSNEGVDGIIGLSITLDEWMRLDSGVQRERGNKAKAKLEHQCFLLQVERVFVPPKQKIYRHVSEAGKNNHECEIVAKVEMKANKEEKNSEEEAIHQFRIREVHVAGLKTEPLKKKFWGTSRRQQQQQSGSRWLIANGMGKNNKNSLVKSKVVSKSSAPITTANVQPGDTLWSISPRIYGTGTRWKELKELNPHIRNPNIKIPNKTSTWSARFNFLL</sequence>
<protein>
    <submittedName>
        <fullName evidence="2">Protein PLASTID MOVEMENT IMPAIRED 1-RELATED 1</fullName>
    </submittedName>
</protein>
<organism evidence="2 3">
    <name type="scientific">Glycine soja</name>
    <name type="common">Wild soybean</name>
    <dbReference type="NCBI Taxonomy" id="3848"/>
    <lineage>
        <taxon>Eukaryota</taxon>
        <taxon>Viridiplantae</taxon>
        <taxon>Streptophyta</taxon>
        <taxon>Embryophyta</taxon>
        <taxon>Tracheophyta</taxon>
        <taxon>Spermatophyta</taxon>
        <taxon>Magnoliopsida</taxon>
        <taxon>eudicotyledons</taxon>
        <taxon>Gunneridae</taxon>
        <taxon>Pentapetalae</taxon>
        <taxon>rosids</taxon>
        <taxon>fabids</taxon>
        <taxon>Fabales</taxon>
        <taxon>Fabaceae</taxon>
        <taxon>Papilionoideae</taxon>
        <taxon>50 kb inversion clade</taxon>
        <taxon>NPAAA clade</taxon>
        <taxon>indigoferoid/millettioid clade</taxon>
        <taxon>Phaseoleae</taxon>
        <taxon>Glycine</taxon>
        <taxon>Glycine subgen. Soja</taxon>
    </lineage>
</organism>
<dbReference type="EMBL" id="QZWG01000017">
    <property type="protein sequence ID" value="RZB55333.1"/>
    <property type="molecule type" value="Genomic_DNA"/>
</dbReference>
<accession>A0A445G272</accession>
<keyword evidence="3" id="KW-1185">Reference proteome</keyword>
<gene>
    <name evidence="2" type="ORF">D0Y65_044935</name>
</gene>
<dbReference type="Gene3D" id="3.10.350.10">
    <property type="entry name" value="LysM domain"/>
    <property type="match status" value="1"/>
</dbReference>
<dbReference type="PANTHER" id="PTHR33414:SF1">
    <property type="entry name" value="PROTEIN PLASTID MOVEMENT IMPAIRED 1-RELATED 1"/>
    <property type="match status" value="1"/>
</dbReference>
<comment type="caution">
    <text evidence="2">The sequence shown here is derived from an EMBL/GenBank/DDBJ whole genome shotgun (WGS) entry which is preliminary data.</text>
</comment>
<dbReference type="InterPro" id="IPR036779">
    <property type="entry name" value="LysM_dom_sf"/>
</dbReference>
<dbReference type="Pfam" id="PF01476">
    <property type="entry name" value="LysM"/>
    <property type="match status" value="1"/>
</dbReference>
<feature type="domain" description="LysM" evidence="1">
    <location>
        <begin position="208"/>
        <end position="256"/>
    </location>
</feature>
<dbReference type="CDD" id="cd00118">
    <property type="entry name" value="LysM"/>
    <property type="match status" value="1"/>
</dbReference>
<proteinExistence type="predicted"/>
<dbReference type="InterPro" id="IPR018392">
    <property type="entry name" value="LysM"/>
</dbReference>
<evidence type="ECO:0000313" key="2">
    <source>
        <dbReference type="EMBL" id="RZB55333.1"/>
    </source>
</evidence>
<evidence type="ECO:0000313" key="3">
    <source>
        <dbReference type="Proteomes" id="UP000289340"/>
    </source>
</evidence>
<reference evidence="2 3" key="1">
    <citation type="submission" date="2018-09" db="EMBL/GenBank/DDBJ databases">
        <title>A high-quality reference genome of wild soybean provides a powerful tool to mine soybean genomes.</title>
        <authorList>
            <person name="Xie M."/>
            <person name="Chung C.Y.L."/>
            <person name="Li M.-W."/>
            <person name="Wong F.-L."/>
            <person name="Chan T.-F."/>
            <person name="Lam H.-M."/>
        </authorList>
    </citation>
    <scope>NUCLEOTIDE SEQUENCE [LARGE SCALE GENOMIC DNA]</scope>
    <source>
        <strain evidence="3">cv. W05</strain>
        <tissue evidence="2">Hypocotyl of etiolated seedlings</tissue>
    </source>
</reference>
<dbReference type="PROSITE" id="PS51782">
    <property type="entry name" value="LYSM"/>
    <property type="match status" value="1"/>
</dbReference>
<name>A0A445G272_GLYSO</name>
<dbReference type="Proteomes" id="UP000289340">
    <property type="component" value="Chromosome 17"/>
</dbReference>
<dbReference type="InterPro" id="IPR039614">
    <property type="entry name" value="PMI1-like"/>
</dbReference>
<dbReference type="AlphaFoldDB" id="A0A445G272"/>
<dbReference type="PANTHER" id="PTHR33414">
    <property type="entry name" value="PROTEIN PLASTID MOVEMENT IMPAIRED 1-RELATED 1"/>
    <property type="match status" value="1"/>
</dbReference>